<evidence type="ECO:0000313" key="8">
    <source>
        <dbReference type="EMBL" id="CAB4982123.1"/>
    </source>
</evidence>
<protein>
    <submittedName>
        <fullName evidence="3">Unannotated protein</fullName>
    </submittedName>
</protein>
<evidence type="ECO:0000313" key="6">
    <source>
        <dbReference type="EMBL" id="CAB4852901.1"/>
    </source>
</evidence>
<organism evidence="3">
    <name type="scientific">freshwater metagenome</name>
    <dbReference type="NCBI Taxonomy" id="449393"/>
    <lineage>
        <taxon>unclassified sequences</taxon>
        <taxon>metagenomes</taxon>
        <taxon>ecological metagenomes</taxon>
    </lineage>
</organism>
<gene>
    <name evidence="4" type="ORF">UFOPK2656_00217</name>
    <name evidence="5" type="ORF">UFOPK3099_01628</name>
    <name evidence="6" type="ORF">UFOPK3267_02423</name>
    <name evidence="7" type="ORF">UFOPK3651_01702</name>
    <name evidence="8" type="ORF">UFOPK3931_00874</name>
    <name evidence="3" type="ORF">UFOPK4189_01965</name>
</gene>
<dbReference type="InterPro" id="IPR049544">
    <property type="entry name" value="SoxE-like_C"/>
</dbReference>
<dbReference type="Pfam" id="PF06525">
    <property type="entry name" value="SoxE"/>
    <property type="match status" value="1"/>
</dbReference>
<dbReference type="EMBL" id="CAFAAV010000125">
    <property type="protein sequence ID" value="CAB4825124.1"/>
    <property type="molecule type" value="Genomic_DNA"/>
</dbReference>
<keyword evidence="1" id="KW-0479">Metal-binding</keyword>
<dbReference type="SUPFAM" id="SSF49503">
    <property type="entry name" value="Cupredoxins"/>
    <property type="match status" value="1"/>
</dbReference>
<dbReference type="PROSITE" id="PS51257">
    <property type="entry name" value="PROKAR_LIPOPROTEIN"/>
    <property type="match status" value="1"/>
</dbReference>
<dbReference type="GO" id="GO:0046872">
    <property type="term" value="F:metal ion binding"/>
    <property type="evidence" value="ECO:0007669"/>
    <property type="project" value="UniProtKB-KW"/>
</dbReference>
<evidence type="ECO:0000313" key="5">
    <source>
        <dbReference type="EMBL" id="CAB4825124.1"/>
    </source>
</evidence>
<dbReference type="EMBL" id="CAEZYF010000001">
    <property type="protein sequence ID" value="CAB4703712.1"/>
    <property type="molecule type" value="Genomic_DNA"/>
</dbReference>
<dbReference type="EMBL" id="CAFBMT010000008">
    <property type="protein sequence ID" value="CAB4934469.1"/>
    <property type="molecule type" value="Genomic_DNA"/>
</dbReference>
<name>A0A6J6A5J9_9ZZZZ</name>
<dbReference type="EMBL" id="CAFBIY010000172">
    <property type="protein sequence ID" value="CAB4852901.1"/>
    <property type="molecule type" value="Genomic_DNA"/>
</dbReference>
<proteinExistence type="predicted"/>
<dbReference type="PROSITE" id="PS00079">
    <property type="entry name" value="MULTICOPPER_OXIDASE1"/>
    <property type="match status" value="1"/>
</dbReference>
<evidence type="ECO:0000313" key="4">
    <source>
        <dbReference type="EMBL" id="CAB4703712.1"/>
    </source>
</evidence>
<dbReference type="EMBL" id="CAFBOL010000015">
    <property type="protein sequence ID" value="CAB4982123.1"/>
    <property type="molecule type" value="Genomic_DNA"/>
</dbReference>
<evidence type="ECO:0000313" key="7">
    <source>
        <dbReference type="EMBL" id="CAB4934469.1"/>
    </source>
</evidence>
<dbReference type="AlphaFoldDB" id="A0A6J6A5J9"/>
<accession>A0A6J6A5J9</accession>
<sequence>MRRSFVLGALGLIAMAGVAVGCSDSKTASTTTAGGGDVTVPSGAEGTPVAVVAADTSATTQTLTADPISVAAGQVTFTFQNTGTKQHEMIILKTDDAIDALVVGADDKVSEAASVGEISETDAGKTVTKTFPLAAGKYILVCNIAKHYAQGMRVAFTVTG</sequence>
<evidence type="ECO:0000256" key="1">
    <source>
        <dbReference type="ARBA" id="ARBA00022723"/>
    </source>
</evidence>
<dbReference type="Gene3D" id="2.60.40.420">
    <property type="entry name" value="Cupredoxins - blue copper proteins"/>
    <property type="match status" value="1"/>
</dbReference>
<dbReference type="InterPro" id="IPR033138">
    <property type="entry name" value="Cu_oxidase_CS"/>
</dbReference>
<evidence type="ECO:0000313" key="3">
    <source>
        <dbReference type="EMBL" id="CAB4364199.1"/>
    </source>
</evidence>
<dbReference type="InterPro" id="IPR008972">
    <property type="entry name" value="Cupredoxin"/>
</dbReference>
<evidence type="ECO:0000259" key="2">
    <source>
        <dbReference type="Pfam" id="PF06525"/>
    </source>
</evidence>
<dbReference type="EMBL" id="CAESGF010000011">
    <property type="protein sequence ID" value="CAB4364199.1"/>
    <property type="molecule type" value="Genomic_DNA"/>
</dbReference>
<reference evidence="3" key="1">
    <citation type="submission" date="2020-05" db="EMBL/GenBank/DDBJ databases">
        <authorList>
            <person name="Chiriac C."/>
            <person name="Salcher M."/>
            <person name="Ghai R."/>
            <person name="Kavagutti S V."/>
        </authorList>
    </citation>
    <scope>NUCLEOTIDE SEQUENCE</scope>
</reference>
<feature type="domain" description="Sulfocyanin-like C-terminal" evidence="2">
    <location>
        <begin position="71"/>
        <end position="158"/>
    </location>
</feature>